<accession>A0A836LG99</accession>
<feature type="coiled-coil region" evidence="1">
    <location>
        <begin position="288"/>
        <end position="350"/>
    </location>
</feature>
<feature type="compositionally biased region" description="Basic and acidic residues" evidence="2">
    <location>
        <begin position="851"/>
        <end position="871"/>
    </location>
</feature>
<feature type="compositionally biased region" description="Polar residues" evidence="2">
    <location>
        <begin position="164"/>
        <end position="173"/>
    </location>
</feature>
<feature type="region of interest" description="Disordered" evidence="2">
    <location>
        <begin position="844"/>
        <end position="931"/>
    </location>
</feature>
<evidence type="ECO:0008006" key="5">
    <source>
        <dbReference type="Google" id="ProtNLM"/>
    </source>
</evidence>
<feature type="region of interest" description="Disordered" evidence="2">
    <location>
        <begin position="143"/>
        <end position="179"/>
    </location>
</feature>
<dbReference type="PANTHER" id="PTHR19327:SF0">
    <property type="entry name" value="GOLGIN SUBFAMILY A MEMBER 4"/>
    <property type="match status" value="1"/>
</dbReference>
<dbReference type="RefSeq" id="XP_067757965.1">
    <property type="nucleotide sequence ID" value="XM_067902548.1"/>
</dbReference>
<dbReference type="PANTHER" id="PTHR19327">
    <property type="entry name" value="GOLGIN"/>
    <property type="match status" value="1"/>
</dbReference>
<sequence length="1160" mass="129171">MEKSSLPPLKASALGTIDAPAASATGVAQHPDIRAPPITAAMSSLDMRSACRATAALANDRDEVGEAAQHDASSAYSAGCERGLQREQQESREPLSIAGDASALLSENAALVTAAGAPPALRRPSLLFDTAVATEALFARVQQQKPLPEQPQVHPRPLEAKGPSQRTSGTISSILGRPPPAPSTSVITAVAPMGGAHLLSNPTLQHDTEVSSSPLVPSAVPARYRSSSPVSSVDYVEIEQKQSELRHAVEHHVQSLERSLALRDEEVATLSSRLHKLEEDYQFNYNLIAERDAALEEASGQLQRLYRELKRLADESTRMEKTIETAESDVKVARQRVREVEEERDAAVRQVQKDYAIKERYLAEAVRAREAALEEEMEEQHAWYKERAKALEEERVAMTDRTALASMGAEDRYKQQVSRLQSEVLGLQQALKDTRQQKAEADKRIMAMEESNAALAHELAVTQQRHEALAQEATLAKKDLEDRLVRVVGDAEKRVIAAETTAREEAGRASRAELERTRLQTMLAEAQERLQHLTARYDEDVTRFTKERHELLKSSDEAMAAASSVEQVLHETKRELEQQRRLAAEEATRLRREVECAQEASEAARQQLVSAAENSDKWRAQVHHLEAEVCRWKAEENKTATNGRQECSVWEEKCRQVELRLQLLQEEAQQSKKMQQAMVERAQAEAARLTRELHASEAARRALEDQYHLQEDFKEDRHGLQTLRTEREQLQKRVAELEHTNAEVRLQVSHFTAELQNDPVIKAAKETQQRCVALQQELTQARAEAQLLQDSLRDKEEELVRLQTEMLRVQVLVADDETGLPSFDAHASPATGVVTLSDHVSRALQRQQRQMRSEYSRMRESYEEMVRELDRQRRRRRKPPRRSRTASAASSCSTGSSSPASDAQPLMQHRKRGSGDQSPAAGVSVPPALPDSKTAHLLQESEVWRQQCVQLEHQLVTVLRERDGLKKELQLAHQDVAALSAEKACLVDLNSLLKTQLREAYRLRVGSTNARLAQGSVTTIPVANSTGVRVSPQLLAAALQSLEEGTAPADEPVDRPRARNAKVSEVTATRRSSRADEASTLRESPVVHSTRGYVRPSSLPVTSQSISAQQAQERLTTLEHEIEVVREQLATASTTTQKHKCGQGVVRRGNAAVRHYGLSD</sequence>
<evidence type="ECO:0000313" key="4">
    <source>
        <dbReference type="Proteomes" id="UP000674318"/>
    </source>
</evidence>
<feature type="coiled-coil region" evidence="1">
    <location>
        <begin position="509"/>
        <end position="614"/>
    </location>
</feature>
<protein>
    <recommendedName>
        <fullName evidence="5">200 kDa antigen p200</fullName>
    </recommendedName>
</protein>
<dbReference type="AlphaFoldDB" id="A0A836LG99"/>
<dbReference type="EMBL" id="JAFJZO010000018">
    <property type="protein sequence ID" value="KAG5507650.1"/>
    <property type="molecule type" value="Genomic_DNA"/>
</dbReference>
<keyword evidence="1" id="KW-0175">Coiled coil</keyword>
<dbReference type="GeneID" id="94292625"/>
<feature type="coiled-coil region" evidence="1">
    <location>
        <begin position="374"/>
        <end position="483"/>
    </location>
</feature>
<feature type="compositionally biased region" description="Basic residues" evidence="2">
    <location>
        <begin position="872"/>
        <end position="884"/>
    </location>
</feature>
<organism evidence="3 4">
    <name type="scientific">Porcisia hertigi</name>
    <dbReference type="NCBI Taxonomy" id="2761500"/>
    <lineage>
        <taxon>Eukaryota</taxon>
        <taxon>Discoba</taxon>
        <taxon>Euglenozoa</taxon>
        <taxon>Kinetoplastea</taxon>
        <taxon>Metakinetoplastina</taxon>
        <taxon>Trypanosomatida</taxon>
        <taxon>Trypanosomatidae</taxon>
        <taxon>Leishmaniinae</taxon>
        <taxon>Porcisia</taxon>
    </lineage>
</organism>
<dbReference type="Proteomes" id="UP000674318">
    <property type="component" value="Unassembled WGS sequence"/>
</dbReference>
<gene>
    <name evidence="3" type="ORF">JKF63_06599</name>
</gene>
<proteinExistence type="predicted"/>
<feature type="coiled-coil region" evidence="1">
    <location>
        <begin position="1108"/>
        <end position="1135"/>
    </location>
</feature>
<evidence type="ECO:0000256" key="2">
    <source>
        <dbReference type="SAM" id="MobiDB-lite"/>
    </source>
</evidence>
<evidence type="ECO:0000256" key="1">
    <source>
        <dbReference type="SAM" id="Coils"/>
    </source>
</evidence>
<dbReference type="KEGG" id="phet:94292625"/>
<keyword evidence="4" id="KW-1185">Reference proteome</keyword>
<feature type="region of interest" description="Disordered" evidence="2">
    <location>
        <begin position="61"/>
        <end position="95"/>
    </location>
</feature>
<feature type="coiled-coil region" evidence="1">
    <location>
        <begin position="948"/>
        <end position="982"/>
    </location>
</feature>
<name>A0A836LG99_9TRYP</name>
<evidence type="ECO:0000313" key="3">
    <source>
        <dbReference type="EMBL" id="KAG5507650.1"/>
    </source>
</evidence>
<comment type="caution">
    <text evidence="3">The sequence shown here is derived from an EMBL/GenBank/DDBJ whole genome shotgun (WGS) entry which is preliminary data.</text>
</comment>
<feature type="region of interest" description="Disordered" evidence="2">
    <location>
        <begin position="1045"/>
        <end position="1105"/>
    </location>
</feature>
<feature type="compositionally biased region" description="Low complexity" evidence="2">
    <location>
        <begin position="885"/>
        <end position="901"/>
    </location>
</feature>
<feature type="compositionally biased region" description="Basic and acidic residues" evidence="2">
    <location>
        <begin position="83"/>
        <end position="93"/>
    </location>
</feature>
<dbReference type="OrthoDB" id="250544at2759"/>
<feature type="coiled-coil region" evidence="1">
    <location>
        <begin position="647"/>
        <end position="812"/>
    </location>
</feature>
<reference evidence="3 4" key="1">
    <citation type="submission" date="2021-02" db="EMBL/GenBank/DDBJ databases">
        <title>Porcisia hertigi Genome sequencing and assembly.</title>
        <authorList>
            <person name="Almutairi H."/>
            <person name="Gatherer D."/>
        </authorList>
    </citation>
    <scope>NUCLEOTIDE SEQUENCE [LARGE SCALE GENOMIC DNA]</scope>
    <source>
        <strain evidence="3 4">C119</strain>
    </source>
</reference>